<keyword evidence="1" id="KW-0472">Membrane</keyword>
<organism evidence="2 5">
    <name type="scientific">Halanaeroarchaeum sulfurireducens</name>
    <dbReference type="NCBI Taxonomy" id="1604004"/>
    <lineage>
        <taxon>Archaea</taxon>
        <taxon>Methanobacteriati</taxon>
        <taxon>Methanobacteriota</taxon>
        <taxon>Stenosarchaea group</taxon>
        <taxon>Halobacteria</taxon>
        <taxon>Halobacteriales</taxon>
        <taxon>Halobacteriaceae</taxon>
        <taxon>Halanaeroarchaeum</taxon>
    </lineage>
</organism>
<dbReference type="RefSeq" id="WP_050048285.1">
    <property type="nucleotide sequence ID" value="NZ_CP008874.1"/>
</dbReference>
<proteinExistence type="predicted"/>
<feature type="transmembrane region" description="Helical" evidence="1">
    <location>
        <begin position="86"/>
        <end position="109"/>
    </location>
</feature>
<name>A0A0F7PBK4_9EURY</name>
<dbReference type="KEGG" id="hsf:HLASA_1040"/>
<evidence type="ECO:0000313" key="3">
    <source>
        <dbReference type="EMBL" id="ALG81936.1"/>
    </source>
</evidence>
<reference evidence="4" key="2">
    <citation type="submission" date="2015-05" db="EMBL/GenBank/DDBJ databases">
        <title>Complete genome sequence of Halanaeroarchaeum sulfurireducens type strain M27-SA2, a sulfate-reducer haloarchaeon from marine anoxic lake Medee.</title>
        <authorList>
            <person name="Messina E."/>
            <person name="Kublanov I.V."/>
            <person name="Toshchakov S."/>
            <person name="Arcadi E."/>
            <person name="La Spada G."/>
            <person name="La Cono V."/>
            <person name="Yakimov M.M."/>
        </authorList>
    </citation>
    <scope>NUCLEOTIDE SEQUENCE [LARGE SCALE GENOMIC DNA]</scope>
    <source>
        <strain evidence="4">M27-SA2</strain>
    </source>
</reference>
<evidence type="ECO:0000313" key="5">
    <source>
        <dbReference type="Proteomes" id="UP000069906"/>
    </source>
</evidence>
<keyword evidence="1" id="KW-0812">Transmembrane</keyword>
<evidence type="ECO:0008006" key="6">
    <source>
        <dbReference type="Google" id="ProtNLM"/>
    </source>
</evidence>
<accession>A0A0F7PBK4</accession>
<evidence type="ECO:0000313" key="2">
    <source>
        <dbReference type="EMBL" id="AKH97540.1"/>
    </source>
</evidence>
<reference evidence="3 4" key="3">
    <citation type="journal article" date="2016" name="Stand. Genomic Sci.">
        <title>Complete genome sequence of 'Halanaeroarchaeum sulfurireducens' M27-SA2, a sulfur-reducing and acetate-oxidizing haloarchaeon from the deep-sea hypersaline anoxic lake Medee.</title>
        <authorList>
            <person name="Messina E."/>
            <person name="Sorokin D.Y."/>
            <person name="Kublanov I.V."/>
            <person name="Toshchakov S."/>
            <person name="Lopatina A."/>
            <person name="Arcadi E."/>
            <person name="Smedile F."/>
            <person name="La Spada G."/>
            <person name="La Cono V."/>
            <person name="Yakimov M.M."/>
        </authorList>
    </citation>
    <scope>NUCLEOTIDE SEQUENCE [LARGE SCALE GENOMIC DNA]</scope>
    <source>
        <strain evidence="3 4">M27-SA2</strain>
    </source>
</reference>
<feature type="transmembrane region" description="Helical" evidence="1">
    <location>
        <begin position="146"/>
        <end position="167"/>
    </location>
</feature>
<dbReference type="OrthoDB" id="142250at2157"/>
<evidence type="ECO:0000256" key="1">
    <source>
        <dbReference type="SAM" id="Phobius"/>
    </source>
</evidence>
<dbReference type="Proteomes" id="UP000069906">
    <property type="component" value="Chromosome"/>
</dbReference>
<dbReference type="HOGENOM" id="CLU_101297_0_2_2"/>
<dbReference type="EMBL" id="CP011564">
    <property type="protein sequence ID" value="ALG81936.1"/>
    <property type="molecule type" value="Genomic_DNA"/>
</dbReference>
<keyword evidence="5" id="KW-1185">Reference proteome</keyword>
<protein>
    <recommendedName>
        <fullName evidence="6">Permease</fullName>
    </recommendedName>
</protein>
<reference evidence="2 5" key="1">
    <citation type="journal article" date="2015" name="ISME J.">
        <title>Elemental sulfur and acetate can support life of a novel strictly anaerobic haloarchaeon.</title>
        <authorList>
            <person name="Sorokin D.Y."/>
            <person name="Kublanov I.V."/>
            <person name="Gavrilov S.N."/>
            <person name="Rojo D."/>
            <person name="Roman P."/>
            <person name="Golyshin P.N."/>
            <person name="Slepak V.Z."/>
            <person name="Smedile F."/>
            <person name="Ferrer M."/>
            <person name="Messina E."/>
            <person name="La Cono V."/>
            <person name="Yakimov M.M."/>
        </authorList>
    </citation>
    <scope>NUCLEOTIDE SEQUENCE [LARGE SCALE GENOMIC DNA]</scope>
    <source>
        <strain evidence="2 5">HSR2</strain>
    </source>
</reference>
<sequence length="175" mass="18691">MSEASEGSETKHTRPTGRYAFVGTVVLYLAVLAVDTDGGRQALAESASILARIAPVLVLVTALIAVSKYALSPKTVATYVGAESGVTGYLVAILTGIASHGPVYVWYALLRDMRESGMRDGLIAVFLYNRAIKLPLLPLFVVYFDLAYAAVLIGYMAIASVLQGLIVDRVVPRPE</sequence>
<evidence type="ECO:0000313" key="4">
    <source>
        <dbReference type="Proteomes" id="UP000060390"/>
    </source>
</evidence>
<keyword evidence="1" id="KW-1133">Transmembrane helix</keyword>
<dbReference type="EMBL" id="CP008874">
    <property type="protein sequence ID" value="AKH97540.1"/>
    <property type="molecule type" value="Genomic_DNA"/>
</dbReference>
<dbReference type="Proteomes" id="UP000060390">
    <property type="component" value="Chromosome"/>
</dbReference>
<feature type="transmembrane region" description="Helical" evidence="1">
    <location>
        <begin position="46"/>
        <end position="66"/>
    </location>
</feature>
<feature type="transmembrane region" description="Helical" evidence="1">
    <location>
        <begin position="16"/>
        <end position="34"/>
    </location>
</feature>
<dbReference type="STRING" id="1604004.HLASA_1040"/>
<dbReference type="GeneID" id="26010396"/>
<dbReference type="KEGG" id="hsu:HLASF_1051"/>
<gene>
    <name evidence="3" type="ORF">HLASA_1040</name>
    <name evidence="2" type="ORF">HLASF_1051</name>
</gene>
<dbReference type="AlphaFoldDB" id="A0A0F7PBK4"/>